<evidence type="ECO:0000256" key="2">
    <source>
        <dbReference type="ARBA" id="ARBA00023128"/>
    </source>
</evidence>
<dbReference type="Pfam" id="PF10356">
    <property type="entry name" value="RRG7"/>
    <property type="match status" value="1"/>
</dbReference>
<dbReference type="PANTHER" id="PTHR28133:SF1">
    <property type="entry name" value="REQUIRED FOR RESPIRATORY GROWTH PROTEIN 7, MITOCHONDRIAL"/>
    <property type="match status" value="1"/>
</dbReference>
<reference evidence="4 5" key="1">
    <citation type="journal article" date="2014" name="Genome Announc.">
        <title>Genome sequence of the basidiomycetous fungus Pseudozyma aphidis DSM70725, an efficient producer of biosurfactant mannosylerythritol lipids.</title>
        <authorList>
            <person name="Lorenz S."/>
            <person name="Guenther M."/>
            <person name="Grumaz C."/>
            <person name="Rupp S."/>
            <person name="Zibek S."/>
            <person name="Sohn K."/>
        </authorList>
    </citation>
    <scope>NUCLEOTIDE SEQUENCE [LARGE SCALE GENOMIC DNA]</scope>
    <source>
        <strain evidence="5">ATCC 32657 / CBS 517.83 / DSM 70725 / JCM 10318 / NBRC 10182 / NRRL Y-7954 / St-0401</strain>
    </source>
</reference>
<proteinExistence type="predicted"/>
<feature type="region of interest" description="Disordered" evidence="3">
    <location>
        <begin position="187"/>
        <end position="209"/>
    </location>
</feature>
<dbReference type="InterPro" id="IPR011856">
    <property type="entry name" value="tRNA_endonuc-like_dom_sf"/>
</dbReference>
<name>W3VR79_MOEAP</name>
<dbReference type="InterPro" id="IPR018828">
    <property type="entry name" value="RRG7"/>
</dbReference>
<dbReference type="Gene3D" id="3.40.1350.10">
    <property type="match status" value="1"/>
</dbReference>
<sequence>MSEPKFLNSAGNAQSVTSLILLPHPPNSVTAWRLDYSDNDAPVVRGFGIALSPKRPCTERPSSTSRADTVRNYAETSSAKRTRRSKLQLELNTEADEAESSTARGTRYELLCRDVLHQLFGMELTRTGGAGDRGVDLRGWWEPKTVPDQEASKRIRVLAQCKCQDEGGKKMGPVLVREVEGVVFRAASPSQPASPTGTGNADSANDVDLASDDDAPVAGIILSSSGFSKQALLQVRSSNVPLAAMHVLAQPQSTSDVGGKHLVERCVSIVWNDRFGSSHGLLPGGMEARWIRSLSPRQGAAEGTLGRPVIYRSGNPLH</sequence>
<dbReference type="OrthoDB" id="20734at2759"/>
<dbReference type="GO" id="GO:0003676">
    <property type="term" value="F:nucleic acid binding"/>
    <property type="evidence" value="ECO:0007669"/>
    <property type="project" value="InterPro"/>
</dbReference>
<evidence type="ECO:0000256" key="3">
    <source>
        <dbReference type="SAM" id="MobiDB-lite"/>
    </source>
</evidence>
<dbReference type="AlphaFoldDB" id="W3VR79"/>
<dbReference type="GO" id="GO:0005739">
    <property type="term" value="C:mitochondrion"/>
    <property type="evidence" value="ECO:0007669"/>
    <property type="project" value="UniProtKB-SubCell"/>
</dbReference>
<comment type="subcellular location">
    <subcellularLocation>
        <location evidence="1">Mitochondrion</location>
    </subcellularLocation>
</comment>
<keyword evidence="2" id="KW-0496">Mitochondrion</keyword>
<evidence type="ECO:0000256" key="1">
    <source>
        <dbReference type="ARBA" id="ARBA00004173"/>
    </source>
</evidence>
<evidence type="ECO:0000313" key="5">
    <source>
        <dbReference type="Proteomes" id="UP000019462"/>
    </source>
</evidence>
<feature type="region of interest" description="Disordered" evidence="3">
    <location>
        <begin position="53"/>
        <end position="83"/>
    </location>
</feature>
<comment type="caution">
    <text evidence="4">The sequence shown here is derived from an EMBL/GenBank/DDBJ whole genome shotgun (WGS) entry which is preliminary data.</text>
</comment>
<gene>
    <name evidence="4" type="ORF">PaG_01573</name>
</gene>
<dbReference type="HOGENOM" id="CLU_074378_0_0_1"/>
<feature type="compositionally biased region" description="Polar residues" evidence="3">
    <location>
        <begin position="188"/>
        <end position="203"/>
    </location>
</feature>
<evidence type="ECO:0008006" key="6">
    <source>
        <dbReference type="Google" id="ProtNLM"/>
    </source>
</evidence>
<dbReference type="PANTHER" id="PTHR28133">
    <property type="entry name" value="REQUIRED FOR RESPIRATORY GROWTH PROTEIN 7, MITOCHONDRIAL"/>
    <property type="match status" value="1"/>
</dbReference>
<keyword evidence="5" id="KW-1185">Reference proteome</keyword>
<protein>
    <recommendedName>
        <fullName evidence="6">Restriction endonuclease type IV Mrr domain-containing protein</fullName>
    </recommendedName>
</protein>
<evidence type="ECO:0000313" key="4">
    <source>
        <dbReference type="EMBL" id="ETS63297.1"/>
    </source>
</evidence>
<dbReference type="Proteomes" id="UP000019462">
    <property type="component" value="Unassembled WGS sequence"/>
</dbReference>
<organism evidence="4 5">
    <name type="scientific">Moesziomyces aphidis</name>
    <name type="common">Pseudozyma aphidis</name>
    <dbReference type="NCBI Taxonomy" id="84754"/>
    <lineage>
        <taxon>Eukaryota</taxon>
        <taxon>Fungi</taxon>
        <taxon>Dikarya</taxon>
        <taxon>Basidiomycota</taxon>
        <taxon>Ustilaginomycotina</taxon>
        <taxon>Ustilaginomycetes</taxon>
        <taxon>Ustilaginales</taxon>
        <taxon>Ustilaginaceae</taxon>
        <taxon>Moesziomyces</taxon>
    </lineage>
</organism>
<dbReference type="EMBL" id="AWNI01000008">
    <property type="protein sequence ID" value="ETS63297.1"/>
    <property type="molecule type" value="Genomic_DNA"/>
</dbReference>
<accession>W3VR79</accession>